<sequence length="431" mass="48128">MKTFQYEECQVIQTTQEGKEYFEYRIQLNRPDVERYFSMPSEEAARYNHWQEAGLTDFIRNQAEGSKIQEIQIENGTLIVTGIDGGVLYQQVLEWIRDHYADKEMHITRMFGSYILLQRLDGRLQAVKATPIPIKYCPLMIQLLKEVGGKVAEELIDSLKDATEEVQSKLMCQLIDEVVIAGGYFDDQRPLNSCESNVLFGASEIMSSAFFSTLLDGAVIVSNNLGTIITTSQTNTQGAVKRMTGLFYTSPSKRIMETASTEDIVPIFPHTARIDQVEGVRKAISMGMQNIAVSVASKENHLLEALSAMEKEETTLYKFGLCTTGIDEETAKIMARHADIVWSCASKQVKDHIEPNAIAQVGMKIPVHVMTQKGWYLVKNHLKKTYDSAGLGEVVPAKGAIKPILLNDNGTLKIIQKNEAEPCTDCPSPCI</sequence>
<proteinExistence type="predicted"/>
<dbReference type="Pfam" id="PF09872">
    <property type="entry name" value="DUF2099"/>
    <property type="match status" value="1"/>
</dbReference>
<keyword evidence="2" id="KW-1185">Reference proteome</keyword>
<gene>
    <name evidence="1" type="ORF">J0B03_11560</name>
</gene>
<name>A0A975AID1_9FIRM</name>
<evidence type="ECO:0000313" key="1">
    <source>
        <dbReference type="EMBL" id="QSX08410.1"/>
    </source>
</evidence>
<dbReference type="KEGG" id="alka:J0B03_11560"/>
<protein>
    <submittedName>
        <fullName evidence="1">DUF2099 family protein</fullName>
    </submittedName>
</protein>
<reference evidence="1" key="1">
    <citation type="submission" date="2021-03" db="EMBL/GenBank/DDBJ databases">
        <title>Alkalibacter marinus sp. nov., isolated from tidal flat sediment.</title>
        <authorList>
            <person name="Namirimu T."/>
            <person name="Yang J.-A."/>
            <person name="Yang S.-H."/>
            <person name="Kim Y.-J."/>
            <person name="Kwon K.K."/>
        </authorList>
    </citation>
    <scope>NUCLEOTIDE SEQUENCE</scope>
    <source>
        <strain evidence="1">ES005</strain>
    </source>
</reference>
<dbReference type="InterPro" id="IPR009181">
    <property type="entry name" value="Methan_mark_8"/>
</dbReference>
<dbReference type="EMBL" id="CP071444">
    <property type="protein sequence ID" value="QSX08410.1"/>
    <property type="molecule type" value="Genomic_DNA"/>
</dbReference>
<dbReference type="Proteomes" id="UP000663499">
    <property type="component" value="Chromosome"/>
</dbReference>
<organism evidence="1 2">
    <name type="scientific">Alkalibacter rhizosphaerae</name>
    <dbReference type="NCBI Taxonomy" id="2815577"/>
    <lineage>
        <taxon>Bacteria</taxon>
        <taxon>Bacillati</taxon>
        <taxon>Bacillota</taxon>
        <taxon>Clostridia</taxon>
        <taxon>Eubacteriales</taxon>
        <taxon>Eubacteriaceae</taxon>
        <taxon>Alkalibacter</taxon>
    </lineage>
</organism>
<dbReference type="AlphaFoldDB" id="A0A975AID1"/>
<evidence type="ECO:0000313" key="2">
    <source>
        <dbReference type="Proteomes" id="UP000663499"/>
    </source>
</evidence>
<accession>A0A975AID1</accession>
<dbReference type="RefSeq" id="WP_207299751.1">
    <property type="nucleotide sequence ID" value="NZ_CP071444.1"/>
</dbReference>